<dbReference type="GO" id="GO:0005737">
    <property type="term" value="C:cytoplasm"/>
    <property type="evidence" value="ECO:0007669"/>
    <property type="project" value="InterPro"/>
</dbReference>
<dbReference type="Proteomes" id="UP000034067">
    <property type="component" value="Unassembled WGS sequence"/>
</dbReference>
<dbReference type="PANTHER" id="PTHR11956">
    <property type="entry name" value="ARGINYL-TRNA SYNTHETASE"/>
    <property type="match status" value="1"/>
</dbReference>
<comment type="caution">
    <text evidence="3">The sequence shown here is derived from an EMBL/GenBank/DDBJ whole genome shotgun (WGS) entry which is preliminary data.</text>
</comment>
<dbReference type="SUPFAM" id="SSF55190">
    <property type="entry name" value="Arginyl-tRNA synthetase (ArgRS), N-terminal 'additional' domain"/>
    <property type="match status" value="1"/>
</dbReference>
<dbReference type="EMBL" id="LCMJ01000030">
    <property type="protein sequence ID" value="KKU34594.1"/>
    <property type="molecule type" value="Genomic_DNA"/>
</dbReference>
<protein>
    <submittedName>
        <fullName evidence="3">Arginine-tRNA ligase</fullName>
    </submittedName>
</protein>
<dbReference type="InterPro" id="IPR036695">
    <property type="entry name" value="Arg-tRNA-synth_N_sf"/>
</dbReference>
<keyword evidence="1" id="KW-0547">Nucleotide-binding</keyword>
<dbReference type="InterPro" id="IPR005148">
    <property type="entry name" value="Arg-tRNA-synth_N"/>
</dbReference>
<evidence type="ECO:0000259" key="2">
    <source>
        <dbReference type="SMART" id="SM01016"/>
    </source>
</evidence>
<dbReference type="PRINTS" id="PR01038">
    <property type="entry name" value="TRNASYNTHARG"/>
</dbReference>
<gene>
    <name evidence="3" type="ORF">UX48_C0030G0013</name>
</gene>
<dbReference type="Pfam" id="PF00750">
    <property type="entry name" value="tRNA-synt_1d"/>
    <property type="match status" value="1"/>
</dbReference>
<dbReference type="GO" id="GO:0005524">
    <property type="term" value="F:ATP binding"/>
    <property type="evidence" value="ECO:0007669"/>
    <property type="project" value="UniProtKB-KW"/>
</dbReference>
<dbReference type="Gene3D" id="3.30.1360.70">
    <property type="entry name" value="Arginyl tRNA synthetase N-terminal domain"/>
    <property type="match status" value="1"/>
</dbReference>
<dbReference type="Pfam" id="PF03485">
    <property type="entry name" value="Arg_tRNA_synt_N"/>
    <property type="match status" value="1"/>
</dbReference>
<dbReference type="GO" id="GO:0004814">
    <property type="term" value="F:arginine-tRNA ligase activity"/>
    <property type="evidence" value="ECO:0007669"/>
    <property type="project" value="InterPro"/>
</dbReference>
<keyword evidence="1" id="KW-0030">Aminoacyl-tRNA synthetase</keyword>
<dbReference type="AlphaFoldDB" id="A0A0G1PPA8"/>
<dbReference type="InterPro" id="IPR001278">
    <property type="entry name" value="Arg-tRNA-ligase"/>
</dbReference>
<dbReference type="InterPro" id="IPR014729">
    <property type="entry name" value="Rossmann-like_a/b/a_fold"/>
</dbReference>
<accession>A0A0G1PPA8</accession>
<dbReference type="GO" id="GO:0006420">
    <property type="term" value="P:arginyl-tRNA aminoacylation"/>
    <property type="evidence" value="ECO:0007669"/>
    <property type="project" value="InterPro"/>
</dbReference>
<reference evidence="3 4" key="1">
    <citation type="journal article" date="2015" name="Nature">
        <title>rRNA introns, odd ribosomes, and small enigmatic genomes across a large radiation of phyla.</title>
        <authorList>
            <person name="Brown C.T."/>
            <person name="Hug L.A."/>
            <person name="Thomas B.C."/>
            <person name="Sharon I."/>
            <person name="Castelle C.J."/>
            <person name="Singh A."/>
            <person name="Wilkins M.J."/>
            <person name="Williams K.H."/>
            <person name="Banfield J.F."/>
        </authorList>
    </citation>
    <scope>NUCLEOTIDE SEQUENCE [LARGE SCALE GENOMIC DNA]</scope>
</reference>
<organism evidence="3 4">
    <name type="scientific">Candidatus Azambacteria bacterium GW2011_GWB1_46_27</name>
    <dbReference type="NCBI Taxonomy" id="1618617"/>
    <lineage>
        <taxon>Bacteria</taxon>
        <taxon>Candidatus Azamiibacteriota</taxon>
    </lineage>
</organism>
<keyword evidence="1" id="KW-0067">ATP-binding</keyword>
<evidence type="ECO:0000256" key="1">
    <source>
        <dbReference type="RuleBase" id="RU363038"/>
    </source>
</evidence>
<dbReference type="SUPFAM" id="SSF52374">
    <property type="entry name" value="Nucleotidylyl transferase"/>
    <property type="match status" value="1"/>
</dbReference>
<keyword evidence="1" id="KW-0648">Protein biosynthesis</keyword>
<dbReference type="InterPro" id="IPR035684">
    <property type="entry name" value="ArgRS_core"/>
</dbReference>
<feature type="non-terminal residue" evidence="3">
    <location>
        <position position="197"/>
    </location>
</feature>
<proteinExistence type="inferred from homology"/>
<sequence length="197" mass="21932">MNTQQQITSLVKKAIERSQKAGELPKFEIPKIEVEKSAEKIYGDYATSVALKLAKIARKGPHDISYLISNQILAMTRDKHVFEKIEVVHPGFINFFLDQHYLQKNVQEILKTGSKYGSSNIGRNKKIQIEFISANPTGPLTVANGRGGFFGDTLANVLEKSGFKVIREYYINDAGRQVRLLGESAMASLGLISKSED</sequence>
<dbReference type="SMART" id="SM01016">
    <property type="entry name" value="Arg_tRNA_synt_N"/>
    <property type="match status" value="1"/>
</dbReference>
<comment type="similarity">
    <text evidence="1">Belongs to the class-I aminoacyl-tRNA synthetase family.</text>
</comment>
<name>A0A0G1PPA8_9BACT</name>
<dbReference type="Gene3D" id="3.40.50.620">
    <property type="entry name" value="HUPs"/>
    <property type="match status" value="1"/>
</dbReference>
<dbReference type="PATRIC" id="fig|1618617.3.peg.432"/>
<dbReference type="PANTHER" id="PTHR11956:SF5">
    <property type="entry name" value="ARGININE--TRNA LIGASE, CYTOPLASMIC"/>
    <property type="match status" value="1"/>
</dbReference>
<feature type="domain" description="Arginyl tRNA synthetase N-terminal" evidence="2">
    <location>
        <begin position="5"/>
        <end position="97"/>
    </location>
</feature>
<keyword evidence="1 3" id="KW-0436">Ligase</keyword>
<evidence type="ECO:0000313" key="3">
    <source>
        <dbReference type="EMBL" id="KKU34594.1"/>
    </source>
</evidence>
<evidence type="ECO:0000313" key="4">
    <source>
        <dbReference type="Proteomes" id="UP000034067"/>
    </source>
</evidence>